<dbReference type="OrthoDB" id="4232626at2759"/>
<evidence type="ECO:0000313" key="3">
    <source>
        <dbReference type="Proteomes" id="UP000030104"/>
    </source>
</evidence>
<reference evidence="2 3" key="1">
    <citation type="journal article" date="2015" name="Mol. Plant Microbe Interact.">
        <title>Genome, transcriptome, and functional analyses of Penicillium expansum provide new insights into secondary metabolism and pathogenicity.</title>
        <authorList>
            <person name="Ballester A.R."/>
            <person name="Marcet-Houben M."/>
            <person name="Levin E."/>
            <person name="Sela N."/>
            <person name="Selma-Lazaro C."/>
            <person name="Carmona L."/>
            <person name="Wisniewski M."/>
            <person name="Droby S."/>
            <person name="Gonzalez-Candelas L."/>
            <person name="Gabaldon T."/>
        </authorList>
    </citation>
    <scope>NUCLEOTIDE SEQUENCE [LARGE SCALE GENOMIC DNA]</scope>
    <source>
        <strain evidence="2 3">PHI-1</strain>
    </source>
</reference>
<dbReference type="AlphaFoldDB" id="A0A0A2KNU5"/>
<gene>
    <name evidence="2" type="ORF">PITC_014070</name>
</gene>
<organism evidence="2 3">
    <name type="scientific">Penicillium italicum</name>
    <name type="common">Blue mold</name>
    <dbReference type="NCBI Taxonomy" id="40296"/>
    <lineage>
        <taxon>Eukaryota</taxon>
        <taxon>Fungi</taxon>
        <taxon>Dikarya</taxon>
        <taxon>Ascomycota</taxon>
        <taxon>Pezizomycotina</taxon>
        <taxon>Eurotiomycetes</taxon>
        <taxon>Eurotiomycetidae</taxon>
        <taxon>Eurotiales</taxon>
        <taxon>Aspergillaceae</taxon>
        <taxon>Penicillium</taxon>
    </lineage>
</organism>
<accession>A0A0A2KNU5</accession>
<evidence type="ECO:0000313" key="2">
    <source>
        <dbReference type="EMBL" id="KGO69517.1"/>
    </source>
</evidence>
<dbReference type="Proteomes" id="UP000030104">
    <property type="component" value="Unassembled WGS sequence"/>
</dbReference>
<evidence type="ECO:0000256" key="1">
    <source>
        <dbReference type="SAM" id="MobiDB-lite"/>
    </source>
</evidence>
<dbReference type="HOGENOM" id="CLU_930985_0_0_1"/>
<feature type="region of interest" description="Disordered" evidence="1">
    <location>
        <begin position="17"/>
        <end position="48"/>
    </location>
</feature>
<dbReference type="OMA" id="EREAHIM"/>
<keyword evidence="3" id="KW-1185">Reference proteome</keyword>
<comment type="caution">
    <text evidence="2">The sequence shown here is derived from an EMBL/GenBank/DDBJ whole genome shotgun (WGS) entry which is preliminary data.</text>
</comment>
<dbReference type="PhylomeDB" id="A0A0A2KNU5"/>
<dbReference type="STRING" id="40296.A0A0A2KNU5"/>
<protein>
    <submittedName>
        <fullName evidence="2">Uncharacterized protein</fullName>
    </submittedName>
</protein>
<proteinExistence type="predicted"/>
<name>A0A0A2KNU5_PENIT</name>
<sequence>MANSLFDDDAYQSRMAGPWEGTSDYAPTPGNFGRTPSNLYSPSPAPNCDMDQLQPSHLEFLSLAEWQEGGEYDELPPRYICYTIAWKLTLNRKRDYWGKILQAKVEDMLQAKKKRHQRVRSEGTAVTVKVDERSQKNLENFYNSTDINWTQVEKQLRKWSNLLRIGRKVTIEIAFTYREQDDGHYVLRRVEKRGRVSATSRMLAEREAHIMAGEEVTGQPSTWEHVYDLYVGAVSKTDVERIKNVASTILVDNETLEWDCQDYVLEILDKLEDDYVLEGDDEDYREARSVLKGKRGAIV</sequence>
<dbReference type="EMBL" id="JQGA01001137">
    <property type="protein sequence ID" value="KGO69517.1"/>
    <property type="molecule type" value="Genomic_DNA"/>
</dbReference>